<dbReference type="Pfam" id="PF26557">
    <property type="entry name" value="Cullin_AB"/>
    <property type="match status" value="1"/>
</dbReference>
<dbReference type="InterPro" id="IPR045093">
    <property type="entry name" value="Cullin"/>
</dbReference>
<dbReference type="InterPro" id="IPR019559">
    <property type="entry name" value="Cullin_neddylation_domain"/>
</dbReference>
<name>A0AAV8P3T0_ENSVE</name>
<evidence type="ECO:0000313" key="7">
    <source>
        <dbReference type="EMBL" id="KAJ8465632.1"/>
    </source>
</evidence>
<keyword evidence="3" id="KW-0832">Ubl conjugation</keyword>
<dbReference type="GO" id="GO:0006511">
    <property type="term" value="P:ubiquitin-dependent protein catabolic process"/>
    <property type="evidence" value="ECO:0007669"/>
    <property type="project" value="InterPro"/>
</dbReference>
<dbReference type="SUPFAM" id="SSF46785">
    <property type="entry name" value="Winged helix' DNA-binding domain"/>
    <property type="match status" value="1"/>
</dbReference>
<evidence type="ECO:0000313" key="8">
    <source>
        <dbReference type="Proteomes" id="UP001222027"/>
    </source>
</evidence>
<dbReference type="PANTHER" id="PTHR11932">
    <property type="entry name" value="CULLIN"/>
    <property type="match status" value="1"/>
</dbReference>
<dbReference type="Pfam" id="PF00888">
    <property type="entry name" value="Cullin"/>
    <property type="match status" value="1"/>
</dbReference>
<evidence type="ECO:0000256" key="5">
    <source>
        <dbReference type="RuleBase" id="RU003829"/>
    </source>
</evidence>
<dbReference type="Proteomes" id="UP001222027">
    <property type="component" value="Unassembled WGS sequence"/>
</dbReference>
<comment type="similarity">
    <text evidence="1 4 5">Belongs to the cullin family.</text>
</comment>
<protein>
    <recommendedName>
        <fullName evidence="6">Cullin family profile domain-containing protein</fullName>
    </recommendedName>
</protein>
<dbReference type="FunFam" id="1.20.1310.10:FF:000002">
    <property type="entry name" value="cullin-3 isoform X1"/>
    <property type="match status" value="1"/>
</dbReference>
<dbReference type="InterPro" id="IPR016159">
    <property type="entry name" value="Cullin_repeat-like_dom_sf"/>
</dbReference>
<dbReference type="InterPro" id="IPR059120">
    <property type="entry name" value="Cullin-like_AB"/>
</dbReference>
<dbReference type="Pfam" id="PF10557">
    <property type="entry name" value="Cullin_Nedd8"/>
    <property type="match status" value="1"/>
</dbReference>
<evidence type="ECO:0000256" key="4">
    <source>
        <dbReference type="PROSITE-ProRule" id="PRU00330"/>
    </source>
</evidence>
<dbReference type="AlphaFoldDB" id="A0AAV8P3T0"/>
<comment type="caution">
    <text evidence="7">The sequence shown here is derived from an EMBL/GenBank/DDBJ whole genome shotgun (WGS) entry which is preliminary data.</text>
</comment>
<evidence type="ECO:0000256" key="1">
    <source>
        <dbReference type="ARBA" id="ARBA00006019"/>
    </source>
</evidence>
<dbReference type="FunFam" id="1.20.1310.10:FF:000006">
    <property type="entry name" value="Cullin 3"/>
    <property type="match status" value="1"/>
</dbReference>
<evidence type="ECO:0000256" key="2">
    <source>
        <dbReference type="ARBA" id="ARBA00022499"/>
    </source>
</evidence>
<dbReference type="InterPro" id="IPR036317">
    <property type="entry name" value="Cullin_homology_sf"/>
</dbReference>
<dbReference type="FunFam" id="1.20.1310.10:FF:000001">
    <property type="entry name" value="Cullin 3"/>
    <property type="match status" value="1"/>
</dbReference>
<dbReference type="InterPro" id="IPR001373">
    <property type="entry name" value="Cullin_N"/>
</dbReference>
<gene>
    <name evidence="7" type="ORF">OPV22_028184</name>
</gene>
<organism evidence="7 8">
    <name type="scientific">Ensete ventricosum</name>
    <name type="common">Abyssinian banana</name>
    <name type="synonym">Musa ensete</name>
    <dbReference type="NCBI Taxonomy" id="4639"/>
    <lineage>
        <taxon>Eukaryota</taxon>
        <taxon>Viridiplantae</taxon>
        <taxon>Streptophyta</taxon>
        <taxon>Embryophyta</taxon>
        <taxon>Tracheophyta</taxon>
        <taxon>Spermatophyta</taxon>
        <taxon>Magnoliopsida</taxon>
        <taxon>Liliopsida</taxon>
        <taxon>Zingiberales</taxon>
        <taxon>Musaceae</taxon>
        <taxon>Ensete</taxon>
    </lineage>
</organism>
<dbReference type="Gene3D" id="3.30.230.130">
    <property type="entry name" value="Cullin, Chain C, Domain 2"/>
    <property type="match status" value="1"/>
</dbReference>
<dbReference type="InterPro" id="IPR036388">
    <property type="entry name" value="WH-like_DNA-bd_sf"/>
</dbReference>
<feature type="domain" description="Cullin family profile" evidence="6">
    <location>
        <begin position="375"/>
        <end position="606"/>
    </location>
</feature>
<dbReference type="Gene3D" id="1.10.10.10">
    <property type="entry name" value="Winged helix-like DNA-binding domain superfamily/Winged helix DNA-binding domain"/>
    <property type="match status" value="1"/>
</dbReference>
<dbReference type="InterPro" id="IPR036390">
    <property type="entry name" value="WH_DNA-bd_sf"/>
</dbReference>
<evidence type="ECO:0000256" key="3">
    <source>
        <dbReference type="ARBA" id="ARBA00022843"/>
    </source>
</evidence>
<dbReference type="PROSITE" id="PS50069">
    <property type="entry name" value="CULLIN_2"/>
    <property type="match status" value="1"/>
</dbReference>
<dbReference type="GO" id="GO:0031625">
    <property type="term" value="F:ubiquitin protein ligase binding"/>
    <property type="evidence" value="ECO:0007669"/>
    <property type="project" value="InterPro"/>
</dbReference>
<evidence type="ECO:0000259" key="6">
    <source>
        <dbReference type="PROSITE" id="PS50069"/>
    </source>
</evidence>
<keyword evidence="8" id="KW-1185">Reference proteome</keyword>
<accession>A0AAV8P3T0</accession>
<dbReference type="Gene3D" id="1.20.1310.10">
    <property type="entry name" value="Cullin Repeats"/>
    <property type="match status" value="4"/>
</dbReference>
<dbReference type="SUPFAM" id="SSF75632">
    <property type="entry name" value="Cullin homology domain"/>
    <property type="match status" value="1"/>
</dbReference>
<reference evidence="7 8" key="1">
    <citation type="submission" date="2022-12" db="EMBL/GenBank/DDBJ databases">
        <title>Chromosome-scale assembly of the Ensete ventricosum genome.</title>
        <authorList>
            <person name="Dussert Y."/>
            <person name="Stocks J."/>
            <person name="Wendawek A."/>
            <person name="Woldeyes F."/>
            <person name="Nichols R.A."/>
            <person name="Borrell J.S."/>
        </authorList>
    </citation>
    <scope>NUCLEOTIDE SEQUENCE [LARGE SCALE GENOMIC DNA]</scope>
    <source>
        <strain evidence="8">cv. Maze</strain>
        <tissue evidence="7">Seeds</tissue>
    </source>
</reference>
<dbReference type="EMBL" id="JAQQAF010000008">
    <property type="protein sequence ID" value="KAJ8465632.1"/>
    <property type="molecule type" value="Genomic_DNA"/>
</dbReference>
<proteinExistence type="inferred from homology"/>
<sequence length="734" mass="83640">MSDHPRKSNFTIEPFKNPVILDPGYADKTWEMLEHGIRKILNNNYDGLSFEVLHRNAYNMALHGFGEKLYSGLVTTLTRHLQEQVSASIEAAGDDQFLEELNRRWLEHDKALTVIRDLVALMDTTYVSESHKTPVLSLGLDLWRDNVIHSKEIQARLPRALLRILQRERMGEVIIRDSVKNTKTLIMYLEPSSYQKDFEKPFLDDSAIFYAGESQVLMERCHCGEYLQMVERRLREEKERASHYLDDSTEPKIISIVEEEMIAKHMRSLVHMDSGLVSMLLRDEYEDLGRMYSLLRRCAGGVSTIRDLVTSHLRETGKQLVTDAASSRNPVDLVRRLLDTKDKYDRIIAGVFGDDKTFQTAVSTSFEYFINLNSRSAEFISLYVDDTLRKASEEAGGKEDVEIVLHKVMALFRYLQEKDVFEKYHKQHLANRLLSGRAVSDDAERSLIAKLGVECGNNFTSKLEQMLTDIKFSQGIIRGFYASQGVDEEAGEGPILAAQVLTGAIWPTRPSTACKLPDEMHDVCEKFRAYYLGSHGCRKLTWQTDLGTADVAATFGNGQKHELNVSTCQMCVLVLFNSADRLSCKDIQQATAIPLPDLKRCLWSLACVPDMNVLCKNPMNDDIAEDDVFCVNDNFTSNSFQVKIDTAAAEESSESEQQEIRQKAEEVRKHQIDAAIIRVMKAQRVLNLDGLVAEVAKQLRPRVLPDPAVIKRRIESLIEREYLEDNRNQYQYIA</sequence>
<dbReference type="SMART" id="SM00884">
    <property type="entry name" value="Cullin_Nedd8"/>
    <property type="match status" value="1"/>
</dbReference>
<dbReference type="SMART" id="SM00182">
    <property type="entry name" value="CULLIN"/>
    <property type="match status" value="1"/>
</dbReference>
<dbReference type="InterPro" id="IPR016158">
    <property type="entry name" value="Cullin_homology"/>
</dbReference>
<keyword evidence="2" id="KW-1017">Isopeptide bond</keyword>
<dbReference type="SUPFAM" id="SSF74788">
    <property type="entry name" value="Cullin repeat-like"/>
    <property type="match status" value="1"/>
</dbReference>